<evidence type="ECO:0000256" key="6">
    <source>
        <dbReference type="ARBA" id="ARBA00022777"/>
    </source>
</evidence>
<evidence type="ECO:0000256" key="3">
    <source>
        <dbReference type="ARBA" id="ARBA00022597"/>
    </source>
</evidence>
<evidence type="ECO:0000256" key="5">
    <source>
        <dbReference type="ARBA" id="ARBA00022683"/>
    </source>
</evidence>
<proteinExistence type="predicted"/>
<evidence type="ECO:0000256" key="1">
    <source>
        <dbReference type="ARBA" id="ARBA00004496"/>
    </source>
</evidence>
<evidence type="ECO:0000256" key="2">
    <source>
        <dbReference type="ARBA" id="ARBA00022448"/>
    </source>
</evidence>
<dbReference type="EMBL" id="CZAU01000009">
    <property type="protein sequence ID" value="CUP36889.1"/>
    <property type="molecule type" value="Genomic_DNA"/>
</dbReference>
<dbReference type="RefSeq" id="WP_055159750.1">
    <property type="nucleotide sequence ID" value="NZ_CAXSPF010000001.1"/>
</dbReference>
<accession>A0A174GPR1</accession>
<keyword evidence="2" id="KW-0813">Transport</keyword>
<evidence type="ECO:0000256" key="4">
    <source>
        <dbReference type="ARBA" id="ARBA00022679"/>
    </source>
</evidence>
<gene>
    <name evidence="7" type="primary">ptsG_1</name>
    <name evidence="7" type="ORF">ERS852520_01197</name>
</gene>
<dbReference type="Gene3D" id="2.70.70.10">
    <property type="entry name" value="Glucose Permease (Domain IIA)"/>
    <property type="match status" value="1"/>
</dbReference>
<dbReference type="PROSITE" id="PS00371">
    <property type="entry name" value="PTS_EIIA_TYPE_1_HIS"/>
    <property type="match status" value="1"/>
</dbReference>
<keyword evidence="4" id="KW-0808">Transferase</keyword>
<dbReference type="Proteomes" id="UP000095564">
    <property type="component" value="Unassembled WGS sequence"/>
</dbReference>
<reference evidence="7 8" key="1">
    <citation type="submission" date="2015-09" db="EMBL/GenBank/DDBJ databases">
        <authorList>
            <consortium name="Pathogen Informatics"/>
        </authorList>
    </citation>
    <scope>NUCLEOTIDE SEQUENCE [LARGE SCALE GENOMIC DNA]</scope>
    <source>
        <strain evidence="7 8">2789STDY5834908</strain>
    </source>
</reference>
<dbReference type="PANTHER" id="PTHR45008:SF1">
    <property type="entry name" value="PTS SYSTEM GLUCOSE-SPECIFIC EIIA COMPONENT"/>
    <property type="match status" value="1"/>
</dbReference>
<dbReference type="AlphaFoldDB" id="A0A174GPR1"/>
<dbReference type="InterPro" id="IPR011055">
    <property type="entry name" value="Dup_hybrid_motif"/>
</dbReference>
<dbReference type="SUPFAM" id="SSF51261">
    <property type="entry name" value="Duplicated hybrid motif"/>
    <property type="match status" value="1"/>
</dbReference>
<dbReference type="FunFam" id="2.70.70.10:FF:000001">
    <property type="entry name" value="PTS system glucose-specific IIA component"/>
    <property type="match status" value="1"/>
</dbReference>
<name>A0A174GPR1_ANAHA</name>
<evidence type="ECO:0000313" key="8">
    <source>
        <dbReference type="Proteomes" id="UP000095564"/>
    </source>
</evidence>
<keyword evidence="6" id="KW-0418">Kinase</keyword>
<keyword evidence="5" id="KW-0598">Phosphotransferase system</keyword>
<organism evidence="7 8">
    <name type="scientific">Anaerostipes hadrus</name>
    <dbReference type="NCBI Taxonomy" id="649756"/>
    <lineage>
        <taxon>Bacteria</taxon>
        <taxon>Bacillati</taxon>
        <taxon>Bacillota</taxon>
        <taxon>Clostridia</taxon>
        <taxon>Lachnospirales</taxon>
        <taxon>Lachnospiraceae</taxon>
        <taxon>Anaerostipes</taxon>
    </lineage>
</organism>
<dbReference type="InterPro" id="IPR050890">
    <property type="entry name" value="PTS_EIIA_component"/>
</dbReference>
<dbReference type="PROSITE" id="PS51093">
    <property type="entry name" value="PTS_EIIA_TYPE_1"/>
    <property type="match status" value="1"/>
</dbReference>
<keyword evidence="3" id="KW-0762">Sugar transport</keyword>
<evidence type="ECO:0000313" key="7">
    <source>
        <dbReference type="EMBL" id="CUP36889.1"/>
    </source>
</evidence>
<dbReference type="GO" id="GO:0016301">
    <property type="term" value="F:kinase activity"/>
    <property type="evidence" value="ECO:0007669"/>
    <property type="project" value="UniProtKB-KW"/>
</dbReference>
<dbReference type="NCBIfam" id="TIGR00830">
    <property type="entry name" value="PTBA"/>
    <property type="match status" value="1"/>
</dbReference>
<protein>
    <submittedName>
        <fullName evidence="7">EIICBA-Glc</fullName>
    </submittedName>
</protein>
<dbReference type="Pfam" id="PF00358">
    <property type="entry name" value="PTS_EIIA_1"/>
    <property type="match status" value="1"/>
</dbReference>
<dbReference type="PANTHER" id="PTHR45008">
    <property type="entry name" value="PTS SYSTEM GLUCOSE-SPECIFIC EIIA COMPONENT"/>
    <property type="match status" value="1"/>
</dbReference>
<dbReference type="GO" id="GO:0005737">
    <property type="term" value="C:cytoplasm"/>
    <property type="evidence" value="ECO:0007669"/>
    <property type="project" value="UniProtKB-SubCell"/>
</dbReference>
<dbReference type="GO" id="GO:0009401">
    <property type="term" value="P:phosphoenolpyruvate-dependent sugar phosphotransferase system"/>
    <property type="evidence" value="ECO:0007669"/>
    <property type="project" value="UniProtKB-KW"/>
</dbReference>
<sequence length="161" mass="17587">MLFFKKKKKDDAIEIKAYFEGTVLPLEKVNDPMFSDKLMGDGVAIEPDAGNLYAPVDGKVASIFDTKHAIGFVLDNGAEVLMHIGMDTVELNGEGFDLDVSVGDEVHAGELMGSIDLDFVKSKGKETVTPIVLTAMDEYKIEFVKTEGHVNIGDVLYKISK</sequence>
<dbReference type="OrthoDB" id="92465at2"/>
<dbReference type="InterPro" id="IPR001127">
    <property type="entry name" value="PTS_EIIA_1_perm"/>
</dbReference>
<comment type="subcellular location">
    <subcellularLocation>
        <location evidence="1">Cytoplasm</location>
    </subcellularLocation>
</comment>